<dbReference type="GO" id="GO:0010468">
    <property type="term" value="P:regulation of gene expression"/>
    <property type="evidence" value="ECO:0007669"/>
    <property type="project" value="InterPro"/>
</dbReference>
<dbReference type="HOGENOM" id="CLU_050210_0_1_5"/>
<evidence type="ECO:0000313" key="2">
    <source>
        <dbReference type="EMBL" id="AHE55420.1"/>
    </source>
</evidence>
<reference evidence="2 3" key="1">
    <citation type="submission" date="2013-07" db="EMBL/GenBank/DDBJ databases">
        <title>Completed genome of Sphingomonas sanxanigenens NX02.</title>
        <authorList>
            <person name="Ma T."/>
            <person name="Huang H."/>
            <person name="Wu M."/>
            <person name="Li X."/>
            <person name="Li G."/>
        </authorList>
    </citation>
    <scope>NUCLEOTIDE SEQUENCE [LARGE SCALE GENOMIC DNA]</scope>
    <source>
        <strain evidence="2 3">NX02</strain>
    </source>
</reference>
<keyword evidence="1" id="KW-0472">Membrane</keyword>
<keyword evidence="3" id="KW-1185">Reference proteome</keyword>
<dbReference type="PIRSF" id="PIRSF038991">
    <property type="entry name" value="Protein_AbrB"/>
    <property type="match status" value="1"/>
</dbReference>
<dbReference type="AlphaFoldDB" id="W0AID5"/>
<dbReference type="PANTHER" id="PTHR38457:SF1">
    <property type="entry name" value="REGULATOR ABRB-RELATED"/>
    <property type="match status" value="1"/>
</dbReference>
<feature type="transmembrane region" description="Helical" evidence="1">
    <location>
        <begin position="153"/>
        <end position="171"/>
    </location>
</feature>
<dbReference type="NCBIfam" id="TIGR03082">
    <property type="entry name" value="Gneg_AbrB_dup"/>
    <property type="match status" value="2"/>
</dbReference>
<dbReference type="OrthoDB" id="9809910at2"/>
<dbReference type="PATRIC" id="fig|1123269.5.peg.3673"/>
<accession>W0AID5</accession>
<organism evidence="2 3">
    <name type="scientific">Sphingomonas sanxanigenens DSM 19645 = NX02</name>
    <dbReference type="NCBI Taxonomy" id="1123269"/>
    <lineage>
        <taxon>Bacteria</taxon>
        <taxon>Pseudomonadati</taxon>
        <taxon>Pseudomonadota</taxon>
        <taxon>Alphaproteobacteria</taxon>
        <taxon>Sphingomonadales</taxon>
        <taxon>Sphingomonadaceae</taxon>
        <taxon>Sphingomonas</taxon>
    </lineage>
</organism>
<sequence>MTAIIRLWHARPVTWAILLLVSIALTAGLRLVNLPAALMLGPMVAAIWVADMRPGLKLPRWLTALAQAILGCLIARSMTAPVLLELAPSWPALLGMNLLLTVLIMLLGFVAARLHWLPGTSAIWGMSPGGASAMVLLSEAYGGDKRLVALMQYLRVVAAALVVVLVGILFGQPHAGGATIVPGGPATSWLALGPPLAVLCTAALAGTATLAALLLGRQTLVIFVSVFGGIALQLAGWLRLEVPPLSVAAAFAIIGWHIGLSFTRAALLESARLLPRIALCILAILALSTGLALLFAEIMRIDFLTAYLALNPGGTDAVLVVAASVAVDLPLIMAMQISRIVLVVLLAPLFGRWAAAWHMTAMRKRDDDGDAEALAEDADTIG</sequence>
<dbReference type="KEGG" id="ssan:NX02_18755"/>
<evidence type="ECO:0008006" key="4">
    <source>
        <dbReference type="Google" id="ProtNLM"/>
    </source>
</evidence>
<dbReference type="RefSeq" id="WP_025293594.1">
    <property type="nucleotide sequence ID" value="NZ_CP006644.1"/>
</dbReference>
<dbReference type="eggNOG" id="COG3180">
    <property type="taxonomic scope" value="Bacteria"/>
</dbReference>
<evidence type="ECO:0000313" key="3">
    <source>
        <dbReference type="Proteomes" id="UP000018851"/>
    </source>
</evidence>
<feature type="transmembrane region" description="Helical" evidence="1">
    <location>
        <begin position="333"/>
        <end position="355"/>
    </location>
</feature>
<feature type="transmembrane region" description="Helical" evidence="1">
    <location>
        <begin position="12"/>
        <end position="28"/>
    </location>
</feature>
<feature type="transmembrane region" description="Helical" evidence="1">
    <location>
        <begin position="220"/>
        <end position="238"/>
    </location>
</feature>
<dbReference type="Proteomes" id="UP000018851">
    <property type="component" value="Chromosome"/>
</dbReference>
<feature type="transmembrane region" description="Helical" evidence="1">
    <location>
        <begin position="62"/>
        <end position="84"/>
    </location>
</feature>
<protein>
    <recommendedName>
        <fullName evidence="4">Ammonia monooxygenase</fullName>
    </recommendedName>
</protein>
<feature type="transmembrane region" description="Helical" evidence="1">
    <location>
        <begin position="192"/>
        <end position="214"/>
    </location>
</feature>
<evidence type="ECO:0000256" key="1">
    <source>
        <dbReference type="SAM" id="Phobius"/>
    </source>
</evidence>
<keyword evidence="1" id="KW-0812">Transmembrane</keyword>
<feature type="transmembrane region" description="Helical" evidence="1">
    <location>
        <begin position="308"/>
        <end position="327"/>
    </location>
</feature>
<name>W0AID5_9SPHN</name>
<feature type="transmembrane region" description="Helical" evidence="1">
    <location>
        <begin position="273"/>
        <end position="296"/>
    </location>
</feature>
<dbReference type="Pfam" id="PF05145">
    <property type="entry name" value="AbrB"/>
    <property type="match status" value="1"/>
</dbReference>
<dbReference type="STRING" id="1123269.NX02_18755"/>
<feature type="transmembrane region" description="Helical" evidence="1">
    <location>
        <begin position="122"/>
        <end position="141"/>
    </location>
</feature>
<dbReference type="GO" id="GO:0016020">
    <property type="term" value="C:membrane"/>
    <property type="evidence" value="ECO:0007669"/>
    <property type="project" value="InterPro"/>
</dbReference>
<gene>
    <name evidence="2" type="ORF">NX02_18755</name>
</gene>
<feature type="transmembrane region" description="Helical" evidence="1">
    <location>
        <begin position="90"/>
        <end position="110"/>
    </location>
</feature>
<dbReference type="PANTHER" id="PTHR38457">
    <property type="entry name" value="REGULATOR ABRB-RELATED"/>
    <property type="match status" value="1"/>
</dbReference>
<dbReference type="EMBL" id="CP006644">
    <property type="protein sequence ID" value="AHE55420.1"/>
    <property type="molecule type" value="Genomic_DNA"/>
</dbReference>
<proteinExistence type="predicted"/>
<dbReference type="InterPro" id="IPR007820">
    <property type="entry name" value="AbrB_fam"/>
</dbReference>
<keyword evidence="1" id="KW-1133">Transmembrane helix</keyword>
<dbReference type="InterPro" id="IPR017516">
    <property type="entry name" value="AbrB_dup"/>
</dbReference>
<feature type="transmembrane region" description="Helical" evidence="1">
    <location>
        <begin position="245"/>
        <end position="267"/>
    </location>
</feature>